<gene>
    <name evidence="2" type="ORF">CVIRNUC_008779</name>
</gene>
<dbReference type="EMBL" id="CAUYUE010000012">
    <property type="protein sequence ID" value="CAK0785569.1"/>
    <property type="molecule type" value="Genomic_DNA"/>
</dbReference>
<dbReference type="Proteomes" id="UP001314263">
    <property type="component" value="Unassembled WGS sequence"/>
</dbReference>
<evidence type="ECO:0000256" key="1">
    <source>
        <dbReference type="SAM" id="SignalP"/>
    </source>
</evidence>
<dbReference type="CDD" id="cd10791">
    <property type="entry name" value="GH38N_AMII_like_1"/>
    <property type="match status" value="1"/>
</dbReference>
<dbReference type="GO" id="GO:0005975">
    <property type="term" value="P:carbohydrate metabolic process"/>
    <property type="evidence" value="ECO:0007669"/>
    <property type="project" value="InterPro"/>
</dbReference>
<evidence type="ECO:0000313" key="3">
    <source>
        <dbReference type="Proteomes" id="UP001314263"/>
    </source>
</evidence>
<dbReference type="InterPro" id="IPR011330">
    <property type="entry name" value="Glyco_hydro/deAcase_b/a-brl"/>
</dbReference>
<evidence type="ECO:0000313" key="2">
    <source>
        <dbReference type="EMBL" id="CAK0785569.1"/>
    </source>
</evidence>
<dbReference type="AlphaFoldDB" id="A0AAV1IHV4"/>
<dbReference type="SUPFAM" id="SSF88713">
    <property type="entry name" value="Glycoside hydrolase/deacetylase"/>
    <property type="match status" value="1"/>
</dbReference>
<name>A0AAV1IHV4_9CHLO</name>
<dbReference type="Pfam" id="PF16477">
    <property type="entry name" value="DUF5054"/>
    <property type="match status" value="1"/>
</dbReference>
<dbReference type="InterPro" id="IPR032482">
    <property type="entry name" value="DUF5054"/>
</dbReference>
<feature type="signal peptide" evidence="1">
    <location>
        <begin position="1"/>
        <end position="28"/>
    </location>
</feature>
<comment type="caution">
    <text evidence="2">The sequence shown here is derived from an EMBL/GenBank/DDBJ whole genome shotgun (WGS) entry which is preliminary data.</text>
</comment>
<sequence>MRRRHCTCTAIAYIVLLHTLSCLTPASAKKNKTVHIVFSNHLDIGFDGISPLIGTDDNVVNMYWNSYFPKAIAVDDFLRKRGGKERLKYMTHSWLVSLFLDCPPNMGFVCPSDTAKRAVENAIREGIIYWHAFPYNGQMELMDERAVREAVQMTHDLDAKYGYKPKMTLSQRDVPGMTRNAIPILVDEGVQAITIGVNGGSAPPGVPKNMPFIWRDKPSGKEIITAVHPGGYSGDPIDGADECLQVEGFSEILCMAWRQDNWGPHDSNEVINLFNVTAQNFPDAEIQVSTLDAYFELLIAQALALKLPVVTGEIGDSWIYGVASDALKVAEYRSALRLRSQMLQAGAWSSSEDEAAYKNFSRILSKIPEHTWGLDVKTFLADYSNWSNKEFQQQLDVGAWNYRRTLDAWDRQRGYNQWALEALGNSTEARQLQEAMQEIRSARAPELGEGYEHLSPSDNLNFTSKAWSITLDPKTGALAQLQRIRDEQVGNQWADAEKGLGRFLYSTYTEQDYDVIWENYMYISQDNWWVVYDFGKKNCSEARPRRADVAARLEELWVDRGSGSFHIYARCTMPSWAVKHAGAPEEVWLDIKSEEDSEILQYDVIWVNKTPTRLPEAVWVQFAPDADVTDISTWQMYKLGRPISPLEVISNGSYSQHAVTEEGIAVQGAGSHAGERLSIRTLDAALVSPGAPTPFPNVRHLPDLSEGMSFNLANNIWGTNYIMWQPYSGLGATMRFRFEISSELMSGHAVSVRQGQSDEVAAS</sequence>
<keyword evidence="3" id="KW-1185">Reference proteome</keyword>
<accession>A0AAV1IHV4</accession>
<keyword evidence="1" id="KW-0732">Signal</keyword>
<protein>
    <recommendedName>
        <fullName evidence="4">Glycoside hydrolase family 38 N-terminal domain-containing protein</fullName>
    </recommendedName>
</protein>
<organism evidence="2 3">
    <name type="scientific">Coccomyxa viridis</name>
    <dbReference type="NCBI Taxonomy" id="1274662"/>
    <lineage>
        <taxon>Eukaryota</taxon>
        <taxon>Viridiplantae</taxon>
        <taxon>Chlorophyta</taxon>
        <taxon>core chlorophytes</taxon>
        <taxon>Trebouxiophyceae</taxon>
        <taxon>Trebouxiophyceae incertae sedis</taxon>
        <taxon>Coccomyxaceae</taxon>
        <taxon>Coccomyxa</taxon>
    </lineage>
</organism>
<proteinExistence type="predicted"/>
<reference evidence="2 3" key="1">
    <citation type="submission" date="2023-10" db="EMBL/GenBank/DDBJ databases">
        <authorList>
            <person name="Maclean D."/>
            <person name="Macfadyen A."/>
        </authorList>
    </citation>
    <scope>NUCLEOTIDE SEQUENCE [LARGE SCALE GENOMIC DNA]</scope>
</reference>
<evidence type="ECO:0008006" key="4">
    <source>
        <dbReference type="Google" id="ProtNLM"/>
    </source>
</evidence>
<feature type="chain" id="PRO_5043953947" description="Glycoside hydrolase family 38 N-terminal domain-containing protein" evidence="1">
    <location>
        <begin position="29"/>
        <end position="763"/>
    </location>
</feature>